<dbReference type="SUPFAM" id="SSF54593">
    <property type="entry name" value="Glyoxalase/Bleomycin resistance protein/Dihydroxybiphenyl dioxygenase"/>
    <property type="match status" value="1"/>
</dbReference>
<dbReference type="InterPro" id="IPR004360">
    <property type="entry name" value="Glyas_Fos-R_dOase_dom"/>
</dbReference>
<feature type="domain" description="VOC" evidence="1">
    <location>
        <begin position="3"/>
        <end position="124"/>
    </location>
</feature>
<reference evidence="2" key="2">
    <citation type="submission" date="2021-04" db="EMBL/GenBank/DDBJ databases">
        <authorList>
            <person name="Dong X."/>
        </authorList>
    </citation>
    <scope>NUCLEOTIDE SEQUENCE</scope>
    <source>
        <strain evidence="2">LLY</strain>
    </source>
</reference>
<dbReference type="PANTHER" id="PTHR36503">
    <property type="entry name" value="BLR2520 PROTEIN"/>
    <property type="match status" value="1"/>
</dbReference>
<evidence type="ECO:0000313" key="2">
    <source>
        <dbReference type="EMBL" id="MCM1986887.1"/>
    </source>
</evidence>
<gene>
    <name evidence="2" type="ORF">KDK67_07760</name>
</gene>
<comment type="caution">
    <text evidence="2">The sequence shown here is derived from an EMBL/GenBank/DDBJ whole genome shotgun (WGS) entry which is preliminary data.</text>
</comment>
<dbReference type="PROSITE" id="PS51819">
    <property type="entry name" value="VOC"/>
    <property type="match status" value="1"/>
</dbReference>
<keyword evidence="3" id="KW-1185">Reference proteome</keyword>
<sequence length="135" mass="15504">MIKNTWVNLPVKSLNDSVEFFEKLGFKFNKQFDATNMLLNDNTMVTLVEEPQFKEFAQKEVADTKTTAEAVLVLQIESKDAVNELVDKAISLGAKETRDPHEHGPMFGRSFEDLDGHVWEVFFMNEDEMPKDNEC</sequence>
<dbReference type="InterPro" id="IPR029068">
    <property type="entry name" value="Glyas_Bleomycin-R_OHBP_Dase"/>
</dbReference>
<dbReference type="InterPro" id="IPR037523">
    <property type="entry name" value="VOC_core"/>
</dbReference>
<dbReference type="AlphaFoldDB" id="A0A9E4ZFU1"/>
<dbReference type="EMBL" id="JAGSOI010000027">
    <property type="protein sequence ID" value="MCM1986887.1"/>
    <property type="molecule type" value="Genomic_DNA"/>
</dbReference>
<dbReference type="Gene3D" id="3.10.180.10">
    <property type="entry name" value="2,3-Dihydroxybiphenyl 1,2-Dioxygenase, domain 1"/>
    <property type="match status" value="1"/>
</dbReference>
<evidence type="ECO:0000313" key="3">
    <source>
        <dbReference type="Proteomes" id="UP001056766"/>
    </source>
</evidence>
<dbReference type="Pfam" id="PF00903">
    <property type="entry name" value="Glyoxalase"/>
    <property type="match status" value="1"/>
</dbReference>
<dbReference type="RefSeq" id="WP_250868237.1">
    <property type="nucleotide sequence ID" value="NZ_JAGSOI010000027.1"/>
</dbReference>
<organism evidence="2 3">
    <name type="scientific">Methanococcoides seepicolus</name>
    <dbReference type="NCBI Taxonomy" id="2828780"/>
    <lineage>
        <taxon>Archaea</taxon>
        <taxon>Methanobacteriati</taxon>
        <taxon>Methanobacteriota</taxon>
        <taxon>Stenosarchaea group</taxon>
        <taxon>Methanomicrobia</taxon>
        <taxon>Methanosarcinales</taxon>
        <taxon>Methanosarcinaceae</taxon>
        <taxon>Methanococcoides</taxon>
    </lineage>
</organism>
<dbReference type="PANTHER" id="PTHR36503:SF2">
    <property type="entry name" value="BLR2408 PROTEIN"/>
    <property type="match status" value="1"/>
</dbReference>
<dbReference type="Proteomes" id="UP001056766">
    <property type="component" value="Unassembled WGS sequence"/>
</dbReference>
<protein>
    <submittedName>
        <fullName evidence="2">VOC family protein</fullName>
    </submittedName>
</protein>
<proteinExistence type="predicted"/>
<reference evidence="2" key="1">
    <citation type="journal article" date="2021" name="mSystems">
        <title>Bacteria and Archaea Synergistically Convert Glycine Betaine to Biogenic Methane in the Formosa Cold Seep of the South China Sea.</title>
        <authorList>
            <person name="Li L."/>
            <person name="Zhang W."/>
            <person name="Zhang S."/>
            <person name="Song L."/>
            <person name="Sun Q."/>
            <person name="Zhang H."/>
            <person name="Xiang H."/>
            <person name="Dong X."/>
        </authorList>
    </citation>
    <scope>NUCLEOTIDE SEQUENCE</scope>
    <source>
        <strain evidence="2">LLY</strain>
    </source>
</reference>
<evidence type="ECO:0000259" key="1">
    <source>
        <dbReference type="PROSITE" id="PS51819"/>
    </source>
</evidence>
<accession>A0A9E4ZFU1</accession>
<name>A0A9E4ZFU1_9EURY</name>